<sequence length="88" mass="9321">MYAFKAQSGITPEFASCDTSLVNGYVVGGHVHVGDVGRPLAEWLGALGLTVPGMPIGSPGMEMGSQRDAFNTLLLLHYGSTKVFERHA</sequence>
<protein>
    <recommendedName>
        <fullName evidence="3">Metal-binding protein</fullName>
    </recommendedName>
</protein>
<proteinExistence type="predicted"/>
<dbReference type="Proteomes" id="UP000199372">
    <property type="component" value="Unassembled WGS sequence"/>
</dbReference>
<dbReference type="AlphaFoldDB" id="A0A1H8MC48"/>
<dbReference type="EMBL" id="FOCM01000015">
    <property type="protein sequence ID" value="SEO14873.1"/>
    <property type="molecule type" value="Genomic_DNA"/>
</dbReference>
<evidence type="ECO:0000313" key="1">
    <source>
        <dbReference type="EMBL" id="SEO14873.1"/>
    </source>
</evidence>
<organism evidence="1 2">
    <name type="scientific">Palleronia pelagia</name>
    <dbReference type="NCBI Taxonomy" id="387096"/>
    <lineage>
        <taxon>Bacteria</taxon>
        <taxon>Pseudomonadati</taxon>
        <taxon>Pseudomonadota</taxon>
        <taxon>Alphaproteobacteria</taxon>
        <taxon>Rhodobacterales</taxon>
        <taxon>Roseobacteraceae</taxon>
        <taxon>Palleronia</taxon>
    </lineage>
</organism>
<dbReference type="Pfam" id="PF04214">
    <property type="entry name" value="DUF411"/>
    <property type="match status" value="1"/>
</dbReference>
<reference evidence="2" key="1">
    <citation type="submission" date="2016-10" db="EMBL/GenBank/DDBJ databases">
        <authorList>
            <person name="Varghese N."/>
            <person name="Submissions S."/>
        </authorList>
    </citation>
    <scope>NUCLEOTIDE SEQUENCE [LARGE SCALE GENOMIC DNA]</scope>
    <source>
        <strain evidence="2">DSM 26893</strain>
    </source>
</reference>
<evidence type="ECO:0000313" key="2">
    <source>
        <dbReference type="Proteomes" id="UP000199372"/>
    </source>
</evidence>
<accession>A0A1H8MC48</accession>
<name>A0A1H8MC48_9RHOB</name>
<keyword evidence="2" id="KW-1185">Reference proteome</keyword>
<dbReference type="InterPro" id="IPR007332">
    <property type="entry name" value="DUF411"/>
</dbReference>
<gene>
    <name evidence="1" type="ORF">SAMN04488011_11514</name>
</gene>
<evidence type="ECO:0008006" key="3">
    <source>
        <dbReference type="Google" id="ProtNLM"/>
    </source>
</evidence>